<keyword evidence="2" id="KW-1185">Reference proteome</keyword>
<protein>
    <submittedName>
        <fullName evidence="1">Uncharacterized protein</fullName>
    </submittedName>
</protein>
<sequence length="673" mass="73409">MGNAPSTQATTPAPDAVNLDNRKRARPNVDSTDDDEPLSKQPNPAGSKQPHTSFMAGDTTDHQSAKASNNKKVRPVKKATGTRKKKAAITESENTTAPDLSSVRSALLNETEGVEAIYSAKEVAAGNDTTGSEVAASQPEATPKSSSTGEVVDTSTRNPLEEEYKAHKAPGEACKTLEEYKAFLISTGFLRTEEDPKNSESLETCEAPETSERPKTKYAIAKERKQAREAAAAKAKADAEIAAAEAAALAEDITYSEYEIPDLEDDILGEDPVTAHVSPKLTIYLRHYSGAPGAEHGIVPFSLKRLLLGSHRIHDLVAHVGAAALEDTEIPLPRFITRATVTDYAIYTADRTNNISHADAHWTPRRALRLAALALHMADPDCADACASTLARLLRDPAKPTLFDAADASAFCAQADALANCLADAPRNAVARRLARLAPMRRLVVDVLAASPARAREVLGGLDEEFYRGFVDAVRERCAERVSGAGEEGLQVDVEEPVFLGAERGWCGEYHFHGRYGLHERCRVLESLGAAGGEEVGEVRAVVLEEEERRAEERRAMEKRHAGEVGLDDDDDDDDDVYEAPRVGKKRKTSDEEMLADTRARASMLCGYWGGRGSDDSEDSSDDESDDEGWPKPSVVPHWLYPIRAVEFEERRKKEEERRKREEEERGAAEGRS</sequence>
<proteinExistence type="predicted"/>
<accession>A0ACB5S776</accession>
<evidence type="ECO:0000313" key="1">
    <source>
        <dbReference type="EMBL" id="GME28665.1"/>
    </source>
</evidence>
<gene>
    <name evidence="1" type="primary">g8103</name>
    <name evidence="1" type="ORF">NpPPO83_00008103</name>
</gene>
<name>A0ACB5S776_9PEZI</name>
<dbReference type="EMBL" id="BSXG01000050">
    <property type="protein sequence ID" value="GME28665.1"/>
    <property type="molecule type" value="Genomic_DNA"/>
</dbReference>
<organism evidence="1 2">
    <name type="scientific">Neofusicoccum parvum</name>
    <dbReference type="NCBI Taxonomy" id="310453"/>
    <lineage>
        <taxon>Eukaryota</taxon>
        <taxon>Fungi</taxon>
        <taxon>Dikarya</taxon>
        <taxon>Ascomycota</taxon>
        <taxon>Pezizomycotina</taxon>
        <taxon>Dothideomycetes</taxon>
        <taxon>Dothideomycetes incertae sedis</taxon>
        <taxon>Botryosphaeriales</taxon>
        <taxon>Botryosphaeriaceae</taxon>
        <taxon>Neofusicoccum</taxon>
    </lineage>
</organism>
<evidence type="ECO:0000313" key="2">
    <source>
        <dbReference type="Proteomes" id="UP001165186"/>
    </source>
</evidence>
<comment type="caution">
    <text evidence="1">The sequence shown here is derived from an EMBL/GenBank/DDBJ whole genome shotgun (WGS) entry which is preliminary data.</text>
</comment>
<dbReference type="Proteomes" id="UP001165186">
    <property type="component" value="Unassembled WGS sequence"/>
</dbReference>
<reference evidence="1" key="1">
    <citation type="submission" date="2024-09" db="EMBL/GenBank/DDBJ databases">
        <title>Draft Genome Sequences of Neofusicoccum parvum.</title>
        <authorList>
            <person name="Ashida A."/>
            <person name="Camagna M."/>
            <person name="Tanaka A."/>
            <person name="Takemoto D."/>
        </authorList>
    </citation>
    <scope>NUCLEOTIDE SEQUENCE</scope>
    <source>
        <strain evidence="1">PPO83</strain>
    </source>
</reference>